<evidence type="ECO:0000256" key="2">
    <source>
        <dbReference type="ARBA" id="ARBA00009639"/>
    </source>
</evidence>
<gene>
    <name evidence="8" type="ORF">N7493_001255</name>
</gene>
<evidence type="ECO:0000313" key="9">
    <source>
        <dbReference type="Proteomes" id="UP001215712"/>
    </source>
</evidence>
<dbReference type="FunFam" id="2.130.10.10:FF:000817">
    <property type="entry name" value="WGS project CABT00000000 data, contig 2.15"/>
    <property type="match status" value="1"/>
</dbReference>
<feature type="region of interest" description="Disordered" evidence="6">
    <location>
        <begin position="271"/>
        <end position="292"/>
    </location>
</feature>
<dbReference type="GO" id="GO:0031087">
    <property type="term" value="P:deadenylation-independent decapping of nuclear-transcribed mRNA"/>
    <property type="evidence" value="ECO:0007669"/>
    <property type="project" value="InterPro"/>
</dbReference>
<dbReference type="Gene3D" id="1.10.220.100">
    <property type="entry name" value="conserved c-terminal region of ge- 1"/>
    <property type="match status" value="1"/>
</dbReference>
<accession>A0AAD6HTW6</accession>
<dbReference type="InterPro" id="IPR036322">
    <property type="entry name" value="WD40_repeat_dom_sf"/>
</dbReference>
<dbReference type="GO" id="GO:0000932">
    <property type="term" value="C:P-body"/>
    <property type="evidence" value="ECO:0007669"/>
    <property type="project" value="UniProtKB-SubCell"/>
</dbReference>
<keyword evidence="3" id="KW-0963">Cytoplasm</keyword>
<dbReference type="EMBL" id="JAQJAN010000002">
    <property type="protein sequence ID" value="KAJ5738100.1"/>
    <property type="molecule type" value="Genomic_DNA"/>
</dbReference>
<keyword evidence="9" id="KW-1185">Reference proteome</keyword>
<feature type="compositionally biased region" description="Low complexity" evidence="6">
    <location>
        <begin position="25"/>
        <end position="39"/>
    </location>
</feature>
<feature type="compositionally biased region" description="Low complexity" evidence="6">
    <location>
        <begin position="1096"/>
        <end position="1106"/>
    </location>
</feature>
<feature type="domain" description="EDC4-like protein pdc1 beta-propeller" evidence="7">
    <location>
        <begin position="504"/>
        <end position="853"/>
    </location>
</feature>
<dbReference type="InterPro" id="IPR055393">
    <property type="entry name" value="Beta-prop_EDC4L"/>
</dbReference>
<reference evidence="8" key="2">
    <citation type="submission" date="2023-01" db="EMBL/GenBank/DDBJ databases">
        <authorList>
            <person name="Petersen C."/>
        </authorList>
    </citation>
    <scope>NUCLEOTIDE SEQUENCE</scope>
    <source>
        <strain evidence="8">IBT 17514</strain>
    </source>
</reference>
<evidence type="ECO:0000313" key="8">
    <source>
        <dbReference type="EMBL" id="KAJ5738100.1"/>
    </source>
</evidence>
<reference evidence="8" key="1">
    <citation type="journal article" date="2023" name="IMA Fungus">
        <title>Comparative genomic study of the Penicillium genus elucidates a diverse pangenome and 15 lateral gene transfer events.</title>
        <authorList>
            <person name="Petersen C."/>
            <person name="Sorensen T."/>
            <person name="Nielsen M.R."/>
            <person name="Sondergaard T.E."/>
            <person name="Sorensen J.L."/>
            <person name="Fitzpatrick D.A."/>
            <person name="Frisvad J.C."/>
            <person name="Nielsen K.L."/>
        </authorList>
    </citation>
    <scope>NUCLEOTIDE SEQUENCE</scope>
    <source>
        <strain evidence="8">IBT 17514</strain>
    </source>
</reference>
<feature type="region of interest" description="Disordered" evidence="6">
    <location>
        <begin position="986"/>
        <end position="1124"/>
    </location>
</feature>
<feature type="compositionally biased region" description="Low complexity" evidence="6">
    <location>
        <begin position="143"/>
        <end position="155"/>
    </location>
</feature>
<keyword evidence="4" id="KW-0853">WD repeat</keyword>
<comment type="similarity">
    <text evidence="2">Belongs to the WD repeat EDC4 family.</text>
</comment>
<evidence type="ECO:0000256" key="6">
    <source>
        <dbReference type="SAM" id="MobiDB-lite"/>
    </source>
</evidence>
<evidence type="ECO:0000256" key="3">
    <source>
        <dbReference type="ARBA" id="ARBA00022490"/>
    </source>
</evidence>
<keyword evidence="5" id="KW-0677">Repeat</keyword>
<dbReference type="InterPro" id="IPR044938">
    <property type="entry name" value="EDC4_C_sf"/>
</dbReference>
<comment type="subcellular location">
    <subcellularLocation>
        <location evidence="1">Cytoplasm</location>
        <location evidence="1">P-body</location>
    </subcellularLocation>
</comment>
<dbReference type="PANTHER" id="PTHR15598:SF5">
    <property type="entry name" value="ENHANCER OF MRNA-DECAPPING PROTEIN 4"/>
    <property type="match status" value="1"/>
</dbReference>
<feature type="region of interest" description="Disordered" evidence="6">
    <location>
        <begin position="143"/>
        <end position="168"/>
    </location>
</feature>
<evidence type="ECO:0000256" key="4">
    <source>
        <dbReference type="ARBA" id="ARBA00022574"/>
    </source>
</evidence>
<dbReference type="Pfam" id="PF24106">
    <property type="entry name" value="Beta-prop_EDC4L"/>
    <property type="match status" value="1"/>
</dbReference>
<evidence type="ECO:0000259" key="7">
    <source>
        <dbReference type="Pfam" id="PF24106"/>
    </source>
</evidence>
<feature type="compositionally biased region" description="Basic and acidic residues" evidence="6">
    <location>
        <begin position="1004"/>
        <end position="1014"/>
    </location>
</feature>
<feature type="region of interest" description="Disordered" evidence="6">
    <location>
        <begin position="1"/>
        <end position="128"/>
    </location>
</feature>
<protein>
    <recommendedName>
        <fullName evidence="7">EDC4-like protein pdc1 beta-propeller domain-containing protein</fullName>
    </recommendedName>
</protein>
<dbReference type="Gene3D" id="2.130.10.10">
    <property type="entry name" value="YVTN repeat-like/Quinoprotein amine dehydrogenase"/>
    <property type="match status" value="1"/>
</dbReference>
<dbReference type="InterPro" id="IPR015943">
    <property type="entry name" value="WD40/YVTN_repeat-like_dom_sf"/>
</dbReference>
<dbReference type="InterPro" id="IPR045152">
    <property type="entry name" value="EDC4-like"/>
</dbReference>
<dbReference type="Proteomes" id="UP001215712">
    <property type="component" value="Unassembled WGS sequence"/>
</dbReference>
<dbReference type="PANTHER" id="PTHR15598">
    <property type="entry name" value="ENHANCER OF MRNA-DECAPPING PROTEIN 4"/>
    <property type="match status" value="1"/>
</dbReference>
<evidence type="ECO:0000256" key="1">
    <source>
        <dbReference type="ARBA" id="ARBA00004201"/>
    </source>
</evidence>
<dbReference type="SUPFAM" id="SSF50978">
    <property type="entry name" value="WD40 repeat-like"/>
    <property type="match status" value="1"/>
</dbReference>
<feature type="compositionally biased region" description="Low complexity" evidence="6">
    <location>
        <begin position="76"/>
        <end position="92"/>
    </location>
</feature>
<name>A0AAD6HTW6_9EURO</name>
<evidence type="ECO:0000256" key="5">
    <source>
        <dbReference type="ARBA" id="ARBA00022737"/>
    </source>
</evidence>
<sequence length="1538" mass="167732">MSTPNDIQALLASIRPRPSPNGPLPQDHQQYQHHQQYPQRVAQPYQPGMFPPHPQHPQHPSFDAQSYPHPHFNGYHHPSVSSAIHSPSSVHPLNSPPHHGSDILSPNLPTPHGEWNQPPPPQQNNPDRAANLLNLLRFSQGQAPGAAGQPIAVQPMPTVGDLEQSRPQQIQEVASCHARKVSASDLIASFLEGAQAPYAPPVAAAPVAPTEEEGAPSDHTQNMLLRLLNRTEGPTKPPISVKAHRAIPEPASLEPKLDQLSSRFEDFVEEVESLHEASGAKPETVAPPSGSKDSMFTYVNPFDQLAAISPGPKSPQARSTDEFSSVDAAQELDVAATSLSFDPPSAVELAAPQNPQHIKSPVLEEGQRRAVHEVVSRLVDEIGISLAGGEAPAVKTDAETSSSEDLAETAMATVASRLRESLVGVQEAIGLSKPVEMPQVELPQVITKLEVDSAPSPSLTEKARDENAEALADSWESAEDSAEKDEERVVSVQNFPLRPFISITVKPNNGKLVAFRDDGVMDIARLKKEFDQLDRSLTSATSDYIVYALPKTGGIRIIRQDDGSDRQVFRSTRDRIFNVALCNSQYSRGDPDMHAILGIGVSGTVYWSLISRQGKDLFETDALESESLVFPPYPASDENTSGGQLKTRAKRSSRHTDIFAIGRGKNIYVVSAKVAKTPEYEVFGKRGVVDTAKYFKERALKISTGKAGKDFVFSHDDSVIASLDKTGRLRFWDIQESVARSTYGDSTGISMNEVRVPLNTFVTGSPAEKSWPTSVLFVDKLRPYSKHTALRYVLVGLKQNHTLQLWDIGLGKAVEEVKFPHENESDAICSVAYHPSSGIIAVGHPTRNSIYFVHLSVPRYNLANMSQAAFIKAAAANDGSLEKPDSTACLSGIREISLGSKGQLRSLELLPIVKSETEKEKKAKDNGMLEEEDLFELYVMHSHGVTCMNIKREDLGWNSQNRVISPIDAQADGSIEITDLQSFPSYITDDPSVNGDVMSNPSRTTKETVKKQDVTESVSGVVHSRNISPSKGPKKKLAEEQAESFVVPTHAEKSDKKKKKKASSTDPSSKLKQPTAIVGVEPLQPLPPSHSHSLDFDPSSSSTPTTMGVKPAEPGATRATTPSDALTLETRNLTPTAETAASITPDDIARNLDQLRLKVTEEFNTSLDKKMDTITRLFKDERSAWDTASDKKMQMVLEGISTDMDMNVNRIVEARLKSDVVPAITQIIEDKLTKDISTIVNKSLRDAGLMNDNADAVLKKVRAYFDTEFVTNFGRSISPLVDGIVNSQKTLYEANTKISRLEKDRVATDAKLGQMESMIRSLTISVDRLTVASLTATENGRASVLSAGGSRPPAHIVPTHAPVSAQVPGQHQGQIQRSVSRAGPISSPPLQPITAEIAADLNTVRRLCQASGPPFEDAIMTWMHSQYQADLFDHFFSRVDPAFLGGLPGVMVLSVASVVTASFSKNIEQRLHWLQLALHNVNPRDEEVADVAGGVLLALAERLNNLYMKIVAENPQDPLLRRIPHLARRVRELQGAVH</sequence>
<proteinExistence type="inferred from homology"/>
<organism evidence="8 9">
    <name type="scientific">Penicillium malachiteum</name>
    <dbReference type="NCBI Taxonomy" id="1324776"/>
    <lineage>
        <taxon>Eukaryota</taxon>
        <taxon>Fungi</taxon>
        <taxon>Dikarya</taxon>
        <taxon>Ascomycota</taxon>
        <taxon>Pezizomycotina</taxon>
        <taxon>Eurotiomycetes</taxon>
        <taxon>Eurotiomycetidae</taxon>
        <taxon>Eurotiales</taxon>
        <taxon>Aspergillaceae</taxon>
        <taxon>Penicillium</taxon>
    </lineage>
</organism>
<comment type="caution">
    <text evidence="8">The sequence shown here is derived from an EMBL/GenBank/DDBJ whole genome shotgun (WGS) entry which is preliminary data.</text>
</comment>